<evidence type="ECO:0000256" key="3">
    <source>
        <dbReference type="ARBA" id="ARBA00022692"/>
    </source>
</evidence>
<evidence type="ECO:0000259" key="7">
    <source>
        <dbReference type="Pfam" id="PF03772"/>
    </source>
</evidence>
<comment type="caution">
    <text evidence="8">The sequence shown here is derived from an EMBL/GenBank/DDBJ whole genome shotgun (WGS) entry which is preliminary data.</text>
</comment>
<evidence type="ECO:0000256" key="5">
    <source>
        <dbReference type="ARBA" id="ARBA00023136"/>
    </source>
</evidence>
<feature type="transmembrane region" description="Helical" evidence="6">
    <location>
        <begin position="219"/>
        <end position="244"/>
    </location>
</feature>
<evidence type="ECO:0000256" key="2">
    <source>
        <dbReference type="ARBA" id="ARBA00022475"/>
    </source>
</evidence>
<dbReference type="NCBIfam" id="TIGR00360">
    <property type="entry name" value="ComEC_N-term"/>
    <property type="match status" value="1"/>
</dbReference>
<protein>
    <submittedName>
        <fullName evidence="8">ComEC/Rec2 family competence protein</fullName>
    </submittedName>
</protein>
<feature type="transmembrane region" description="Helical" evidence="6">
    <location>
        <begin position="371"/>
        <end position="393"/>
    </location>
</feature>
<feature type="transmembrane region" description="Helical" evidence="6">
    <location>
        <begin position="179"/>
        <end position="198"/>
    </location>
</feature>
<dbReference type="InterPro" id="IPR004477">
    <property type="entry name" value="ComEC_N"/>
</dbReference>
<keyword evidence="2" id="KW-1003">Cell membrane</keyword>
<dbReference type="AlphaFoldDB" id="A0A9D1H4Q2"/>
<feature type="transmembrane region" description="Helical" evidence="6">
    <location>
        <begin position="399"/>
        <end position="417"/>
    </location>
</feature>
<evidence type="ECO:0000256" key="6">
    <source>
        <dbReference type="SAM" id="Phobius"/>
    </source>
</evidence>
<evidence type="ECO:0000313" key="9">
    <source>
        <dbReference type="Proteomes" id="UP000824160"/>
    </source>
</evidence>
<keyword evidence="3 6" id="KW-0812">Transmembrane</keyword>
<gene>
    <name evidence="8" type="ORF">IAC43_01620</name>
</gene>
<dbReference type="Proteomes" id="UP000824160">
    <property type="component" value="Unassembled WGS sequence"/>
</dbReference>
<dbReference type="Pfam" id="PF03772">
    <property type="entry name" value="Competence"/>
    <property type="match status" value="1"/>
</dbReference>
<dbReference type="PANTHER" id="PTHR30619:SF1">
    <property type="entry name" value="RECOMBINATION PROTEIN 2"/>
    <property type="match status" value="1"/>
</dbReference>
<feature type="transmembrane region" description="Helical" evidence="6">
    <location>
        <begin position="256"/>
        <end position="285"/>
    </location>
</feature>
<feature type="non-terminal residue" evidence="8">
    <location>
        <position position="1"/>
    </location>
</feature>
<dbReference type="PANTHER" id="PTHR30619">
    <property type="entry name" value="DNA INTERNALIZATION/COMPETENCE PROTEIN COMEC/REC2"/>
    <property type="match status" value="1"/>
</dbReference>
<dbReference type="InterPro" id="IPR052159">
    <property type="entry name" value="Competence_DNA_uptake"/>
</dbReference>
<dbReference type="GO" id="GO:0005886">
    <property type="term" value="C:plasma membrane"/>
    <property type="evidence" value="ECO:0007669"/>
    <property type="project" value="UniProtKB-SubCell"/>
</dbReference>
<accession>A0A9D1H4Q2</accession>
<reference evidence="8" key="2">
    <citation type="journal article" date="2021" name="PeerJ">
        <title>Extensive microbial diversity within the chicken gut microbiome revealed by metagenomics and culture.</title>
        <authorList>
            <person name="Gilroy R."/>
            <person name="Ravi A."/>
            <person name="Getino M."/>
            <person name="Pursley I."/>
            <person name="Horton D.L."/>
            <person name="Alikhan N.F."/>
            <person name="Baker D."/>
            <person name="Gharbi K."/>
            <person name="Hall N."/>
            <person name="Watson M."/>
            <person name="Adriaenssens E.M."/>
            <person name="Foster-Nyarko E."/>
            <person name="Jarju S."/>
            <person name="Secka A."/>
            <person name="Antonio M."/>
            <person name="Oren A."/>
            <person name="Chaudhuri R.R."/>
            <person name="La Ragione R."/>
            <person name="Hildebrand F."/>
            <person name="Pallen M.J."/>
        </authorList>
    </citation>
    <scope>NUCLEOTIDE SEQUENCE</scope>
    <source>
        <strain evidence="8">ChiBcec7-5410</strain>
    </source>
</reference>
<name>A0A9D1H4Q2_9FIRM</name>
<evidence type="ECO:0000256" key="4">
    <source>
        <dbReference type="ARBA" id="ARBA00022989"/>
    </source>
</evidence>
<evidence type="ECO:0000313" key="8">
    <source>
        <dbReference type="EMBL" id="HIT93860.1"/>
    </source>
</evidence>
<keyword evidence="5 6" id="KW-0472">Membrane</keyword>
<organism evidence="8 9">
    <name type="scientific">Candidatus Faecivivens stercoripullorum</name>
    <dbReference type="NCBI Taxonomy" id="2840805"/>
    <lineage>
        <taxon>Bacteria</taxon>
        <taxon>Bacillati</taxon>
        <taxon>Bacillota</taxon>
        <taxon>Clostridia</taxon>
        <taxon>Eubacteriales</taxon>
        <taxon>Oscillospiraceae</taxon>
        <taxon>Oscillospiraceae incertae sedis</taxon>
        <taxon>Candidatus Faecivivens</taxon>
    </lineage>
</organism>
<feature type="domain" description="ComEC/Rec2-related protein" evidence="7">
    <location>
        <begin position="159"/>
        <end position="418"/>
    </location>
</feature>
<comment type="subcellular location">
    <subcellularLocation>
        <location evidence="1">Cell membrane</location>
        <topology evidence="1">Multi-pass membrane protein</topology>
    </subcellularLocation>
</comment>
<proteinExistence type="predicted"/>
<sequence length="656" mass="70867">FIALFCLTAAVGLWMASGEREKLVNVREAFAGESMTFYGEISSVEGRENGGSRFLIQDAELTTEDGRTGKADVLFYTDGELSFCGGEQVTLKGTASEEISMSQIGNGAQLVVFRAEYLGEKQPSLLYPIYRWRAQVESTVKTRLRTVLNSEDTALVMGMLLGNSAQIDAQDYTLLQGAGLAHLLAVSGLHIAIFFSLVEQLLRRFGRRVTLAVSIPVTAVYVFLTGMSVSSVRALVMVSLFSIAELLRLPKNSGSVLGTAVILFCLWEPMCVVQVGTLLSILSVWCLQSVAPAIEARCSWKMRFRFLLNTASVCIAISVVTLPVMIMVTGCIPLLAPVSSMVVLPIMPAVLMAGIIAGIFGGFLPGQLAGILLRILLGIIRAAAGIGNAGPMIPLGGELVRIGIAAVLLLLIGLAIVCGLRQISLHRELVVSLAAVLLSVTALCAVLPLPQTVQVSSLQGSLIIRKGQQAVVIGSGNSDYAGQTIASYLRSNGVTRYSLLIPEGRMTFTGGCYELLCRFPADRLLYTEMESRLQLALERFAPEEIDVLSGVSEWQLFGDIRLEIRPGNNGPYLLLTCDGTTILLCDHDDPAVYPADWMVYYDAPEDTLSSFAENCGILKVTQSQWAAEDEMPPWEAGFMLPDWTIQVGEQLYLLPG</sequence>
<feature type="transmembrane region" description="Helical" evidence="6">
    <location>
        <begin position="342"/>
        <end position="364"/>
    </location>
</feature>
<reference evidence="8" key="1">
    <citation type="submission" date="2020-10" db="EMBL/GenBank/DDBJ databases">
        <authorList>
            <person name="Gilroy R."/>
        </authorList>
    </citation>
    <scope>NUCLEOTIDE SEQUENCE</scope>
    <source>
        <strain evidence="8">ChiBcec7-5410</strain>
    </source>
</reference>
<feature type="transmembrane region" description="Helical" evidence="6">
    <location>
        <begin position="429"/>
        <end position="449"/>
    </location>
</feature>
<evidence type="ECO:0000256" key="1">
    <source>
        <dbReference type="ARBA" id="ARBA00004651"/>
    </source>
</evidence>
<dbReference type="EMBL" id="DVLW01000042">
    <property type="protein sequence ID" value="HIT93860.1"/>
    <property type="molecule type" value="Genomic_DNA"/>
</dbReference>
<keyword evidence="4 6" id="KW-1133">Transmembrane helix</keyword>
<feature type="transmembrane region" description="Helical" evidence="6">
    <location>
        <begin position="306"/>
        <end position="336"/>
    </location>
</feature>